<protein>
    <submittedName>
        <fullName evidence="1">Uncharacterized protein</fullName>
    </submittedName>
</protein>
<evidence type="ECO:0000313" key="1">
    <source>
        <dbReference type="EMBL" id="OGY93979.1"/>
    </source>
</evidence>
<dbReference type="EMBL" id="MHKQ01000014">
    <property type="protein sequence ID" value="OGY93979.1"/>
    <property type="molecule type" value="Genomic_DNA"/>
</dbReference>
<name>A0A1G2BZK5_9BACT</name>
<accession>A0A1G2BZK5</accession>
<organism evidence="1 2">
    <name type="scientific">Candidatus Komeilibacteria bacterium RIFOXYC1_FULL_37_11</name>
    <dbReference type="NCBI Taxonomy" id="1798555"/>
    <lineage>
        <taxon>Bacteria</taxon>
        <taxon>Candidatus Komeiliibacteriota</taxon>
    </lineage>
</organism>
<proteinExistence type="predicted"/>
<evidence type="ECO:0000313" key="2">
    <source>
        <dbReference type="Proteomes" id="UP000177626"/>
    </source>
</evidence>
<gene>
    <name evidence="1" type="ORF">A2406_03695</name>
</gene>
<dbReference type="AlphaFoldDB" id="A0A1G2BZK5"/>
<sequence>MNNFEKITTPNKEDRSEEKESLLNKLGSSVQKRVQESHLPTQEILGYESTVGVYGGKINYDEEERMVFDMRGVVSKIDRFGDAVLRTYDEHVTKNPLEMFKKHPGWFFKFLVPGTKRYRGTPEEINKNIERLGLEEAYGLHDWGIEIKDQNIYKAGRPLQDIYRADLLQSDDLNQIDRFAALAQSAQYIQTTHQKHGALGEVLPSDIIFQKKSTGEISQPILNIPDIVYNEEKSTSEIDKKTTDLLDFTMSIGLEELRRSEDWDKTRQAIQTILNSYGDKSVIQLLKSFIKRGRLTMQGNEESIDLSKTTETLQPLTTMHNKARLNFDKNTTDDLRTLIIEECEAYLQSNPQ</sequence>
<reference evidence="1 2" key="1">
    <citation type="journal article" date="2016" name="Nat. Commun.">
        <title>Thousands of microbial genomes shed light on interconnected biogeochemical processes in an aquifer system.</title>
        <authorList>
            <person name="Anantharaman K."/>
            <person name="Brown C.T."/>
            <person name="Hug L.A."/>
            <person name="Sharon I."/>
            <person name="Castelle C.J."/>
            <person name="Probst A.J."/>
            <person name="Thomas B.C."/>
            <person name="Singh A."/>
            <person name="Wilkins M.J."/>
            <person name="Karaoz U."/>
            <person name="Brodie E.L."/>
            <person name="Williams K.H."/>
            <person name="Hubbard S.S."/>
            <person name="Banfield J.F."/>
        </authorList>
    </citation>
    <scope>NUCLEOTIDE SEQUENCE [LARGE SCALE GENOMIC DNA]</scope>
</reference>
<comment type="caution">
    <text evidence="1">The sequence shown here is derived from an EMBL/GenBank/DDBJ whole genome shotgun (WGS) entry which is preliminary data.</text>
</comment>
<dbReference type="Proteomes" id="UP000177626">
    <property type="component" value="Unassembled WGS sequence"/>
</dbReference>